<dbReference type="SMART" id="SM00651">
    <property type="entry name" value="Sm"/>
    <property type="match status" value="1"/>
</dbReference>
<dbReference type="PANTHER" id="PTHR11540:SF52">
    <property type="entry name" value="MALATE DEHYDROGENASE 2, PEROXISOMAL"/>
    <property type="match status" value="1"/>
</dbReference>
<keyword evidence="12" id="KW-0508">mRNA splicing</keyword>
<evidence type="ECO:0000256" key="11">
    <source>
        <dbReference type="ARBA" id="ARBA00023027"/>
    </source>
</evidence>
<dbReference type="InterPro" id="IPR001252">
    <property type="entry name" value="Malate_DH_AS"/>
</dbReference>
<keyword evidence="10 15" id="KW-0560">Oxidoreductase</keyword>
<reference evidence="18 19" key="1">
    <citation type="submission" date="2024-02" db="EMBL/GenBank/DDBJ databases">
        <authorList>
            <person name="Vignale AGUSTIN F."/>
            <person name="Sosa J E."/>
            <person name="Modenutti C."/>
        </authorList>
    </citation>
    <scope>NUCLEOTIDE SEQUENCE [LARGE SCALE GENOMIC DNA]</scope>
</reference>
<evidence type="ECO:0000256" key="6">
    <source>
        <dbReference type="ARBA" id="ARBA00022532"/>
    </source>
</evidence>
<evidence type="ECO:0000256" key="13">
    <source>
        <dbReference type="ARBA" id="ARBA00023242"/>
    </source>
</evidence>
<evidence type="ECO:0000256" key="5">
    <source>
        <dbReference type="ARBA" id="ARBA00012995"/>
    </source>
</evidence>
<evidence type="ECO:0000256" key="8">
    <source>
        <dbReference type="ARBA" id="ARBA00022728"/>
    </source>
</evidence>
<evidence type="ECO:0000256" key="7">
    <source>
        <dbReference type="ARBA" id="ARBA00022664"/>
    </source>
</evidence>
<keyword evidence="19" id="KW-1185">Reference proteome</keyword>
<keyword evidence="7" id="KW-0507">mRNA processing</keyword>
<dbReference type="InterPro" id="IPR047575">
    <property type="entry name" value="Sm"/>
</dbReference>
<evidence type="ECO:0000256" key="1">
    <source>
        <dbReference type="ARBA" id="ARBA00004123"/>
    </source>
</evidence>
<dbReference type="Pfam" id="PF02866">
    <property type="entry name" value="Ldh_1_C"/>
    <property type="match status" value="1"/>
</dbReference>
<dbReference type="GO" id="GO:0003723">
    <property type="term" value="F:RNA binding"/>
    <property type="evidence" value="ECO:0007669"/>
    <property type="project" value="UniProtKB-KW"/>
</dbReference>
<dbReference type="FunFam" id="2.30.30.100:FF:000011">
    <property type="entry name" value="small nuclear ribonucleoprotein F"/>
    <property type="match status" value="1"/>
</dbReference>
<organism evidence="18 19">
    <name type="scientific">Ilex paraguariensis</name>
    <name type="common">yerba mate</name>
    <dbReference type="NCBI Taxonomy" id="185542"/>
    <lineage>
        <taxon>Eukaryota</taxon>
        <taxon>Viridiplantae</taxon>
        <taxon>Streptophyta</taxon>
        <taxon>Embryophyta</taxon>
        <taxon>Tracheophyta</taxon>
        <taxon>Spermatophyta</taxon>
        <taxon>Magnoliopsida</taxon>
        <taxon>eudicotyledons</taxon>
        <taxon>Gunneridae</taxon>
        <taxon>Pentapetalae</taxon>
        <taxon>asterids</taxon>
        <taxon>campanulids</taxon>
        <taxon>Aquifoliales</taxon>
        <taxon>Aquifoliaceae</taxon>
        <taxon>Ilex</taxon>
    </lineage>
</organism>
<dbReference type="GO" id="GO:0030060">
    <property type="term" value="F:L-malate dehydrogenase (NAD+) activity"/>
    <property type="evidence" value="ECO:0007669"/>
    <property type="project" value="UniProtKB-EC"/>
</dbReference>
<gene>
    <name evidence="18" type="ORF">ILEXP_LOCUS56849</name>
</gene>
<dbReference type="CDD" id="cd01722">
    <property type="entry name" value="Sm_F"/>
    <property type="match status" value="1"/>
</dbReference>
<dbReference type="GO" id="GO:0005681">
    <property type="term" value="C:spliceosomal complex"/>
    <property type="evidence" value="ECO:0007669"/>
    <property type="project" value="UniProtKB-KW"/>
</dbReference>
<comment type="similarity">
    <text evidence="3">Belongs to the LDH/MDH superfamily. MDH type 1 family.</text>
</comment>
<dbReference type="InterPro" id="IPR036291">
    <property type="entry name" value="NAD(P)-bd_dom_sf"/>
</dbReference>
<dbReference type="GO" id="GO:0008380">
    <property type="term" value="P:RNA splicing"/>
    <property type="evidence" value="ECO:0007669"/>
    <property type="project" value="UniProtKB-KW"/>
</dbReference>
<keyword evidence="8" id="KW-0747">Spliceosome</keyword>
<dbReference type="PROSITE" id="PS52002">
    <property type="entry name" value="SM"/>
    <property type="match status" value="1"/>
</dbReference>
<evidence type="ECO:0000256" key="9">
    <source>
        <dbReference type="ARBA" id="ARBA00022884"/>
    </source>
</evidence>
<dbReference type="InterPro" id="IPR022383">
    <property type="entry name" value="Lactate/malate_DH_C"/>
</dbReference>
<dbReference type="InterPro" id="IPR034100">
    <property type="entry name" value="Sm_F"/>
</dbReference>
<dbReference type="GO" id="GO:0006397">
    <property type="term" value="P:mRNA processing"/>
    <property type="evidence" value="ECO:0007669"/>
    <property type="project" value="UniProtKB-KW"/>
</dbReference>
<keyword evidence="14" id="KW-0687">Ribonucleoprotein</keyword>
<dbReference type="InterPro" id="IPR015955">
    <property type="entry name" value="Lactate_DH/Glyco_Ohase_4_C"/>
</dbReference>
<evidence type="ECO:0000313" key="18">
    <source>
        <dbReference type="EMBL" id="CAK9186360.1"/>
    </source>
</evidence>
<dbReference type="Gene3D" id="3.40.50.720">
    <property type="entry name" value="NAD(P)-binding Rossmann-like Domain"/>
    <property type="match status" value="1"/>
</dbReference>
<dbReference type="SUPFAM" id="SSF50182">
    <property type="entry name" value="Sm-like ribonucleoproteins"/>
    <property type="match status" value="1"/>
</dbReference>
<evidence type="ECO:0000256" key="4">
    <source>
        <dbReference type="ARBA" id="ARBA00011738"/>
    </source>
</evidence>
<name>A0ABC8UZ54_9AQUA</name>
<dbReference type="Pfam" id="PF01423">
    <property type="entry name" value="LSM"/>
    <property type="match status" value="1"/>
</dbReference>
<comment type="subunit">
    <text evidence="4">Homodimer.</text>
</comment>
<evidence type="ECO:0000256" key="3">
    <source>
        <dbReference type="ARBA" id="ARBA00008824"/>
    </source>
</evidence>
<evidence type="ECO:0000256" key="16">
    <source>
        <dbReference type="RuleBase" id="RU003405"/>
    </source>
</evidence>
<dbReference type="InterPro" id="IPR001163">
    <property type="entry name" value="Sm_dom_euk/arc"/>
</dbReference>
<feature type="domain" description="Sm" evidence="17">
    <location>
        <begin position="261"/>
        <end position="333"/>
    </location>
</feature>
<comment type="similarity">
    <text evidence="2">Belongs to the snRNP Sm proteins family. SmF/LSm6 subfamily.</text>
</comment>
<keyword evidence="6 16" id="KW-0816">Tricarboxylic acid cycle</keyword>
<dbReference type="PANTHER" id="PTHR11540">
    <property type="entry name" value="MALATE AND LACTATE DEHYDROGENASE"/>
    <property type="match status" value="1"/>
</dbReference>
<dbReference type="Proteomes" id="UP001642360">
    <property type="component" value="Unassembled WGS sequence"/>
</dbReference>
<evidence type="ECO:0000313" key="19">
    <source>
        <dbReference type="Proteomes" id="UP001642360"/>
    </source>
</evidence>
<dbReference type="AlphaFoldDB" id="A0ABC8UZ54"/>
<evidence type="ECO:0000256" key="10">
    <source>
        <dbReference type="ARBA" id="ARBA00023002"/>
    </source>
</evidence>
<dbReference type="Gene3D" id="3.90.110.10">
    <property type="entry name" value="Lactate dehydrogenase/glycoside hydrolase, family 4, C-terminal"/>
    <property type="match status" value="1"/>
</dbReference>
<dbReference type="Gene3D" id="2.30.30.100">
    <property type="match status" value="1"/>
</dbReference>
<dbReference type="SUPFAM" id="SSF51735">
    <property type="entry name" value="NAD(P)-binding Rossmann-fold domains"/>
    <property type="match status" value="1"/>
</dbReference>
<evidence type="ECO:0000259" key="17">
    <source>
        <dbReference type="PROSITE" id="PS52002"/>
    </source>
</evidence>
<dbReference type="Pfam" id="PF00056">
    <property type="entry name" value="Ldh_1_N"/>
    <property type="match status" value="1"/>
</dbReference>
<keyword evidence="13" id="KW-0539">Nucleus</keyword>
<evidence type="ECO:0000256" key="14">
    <source>
        <dbReference type="ARBA" id="ARBA00023274"/>
    </source>
</evidence>
<dbReference type="InterPro" id="IPR010920">
    <property type="entry name" value="LSM_dom_sf"/>
</dbReference>
<dbReference type="EMBL" id="CAUOFW020009547">
    <property type="protein sequence ID" value="CAK9186360.1"/>
    <property type="molecule type" value="Genomic_DNA"/>
</dbReference>
<dbReference type="GO" id="GO:0006099">
    <property type="term" value="P:tricarboxylic acid cycle"/>
    <property type="evidence" value="ECO:0007669"/>
    <property type="project" value="UniProtKB-KW"/>
</dbReference>
<sequence length="342" mass="36942">MVKNCGREGEEVRFTEKKSITVAQFFGEQGTKVAGEVGEEPPIGGSTIFLIDDEPRNGELVGHIPMMPGDIGKLKVGEEETVYGGRCGSTMVKSDNLVENLLTKAIQRKDGPKKSVGLELMVRGFLGQPQLESALAGMDLVIIPAGVPRKPGMTRDDLFNINAGIVKTLCEGIAKCCPNAIVNLISNPVNSTVPIAAEVFKKAGTYDPKRLLGVTMLDVVRANTFVAEVLGLDPREVDVPVVGGHSGVTILPLLSQTVPVNPKPFLNNLTGKPVMVKLKWGMEYKGYLVSVDSYMNLQLANAEEYIDGQFTGSLGEILIRCNNVLYLRGVPEDEEIEEADQD</sequence>
<comment type="caution">
    <text evidence="18">The sequence shown here is derived from an EMBL/GenBank/DDBJ whole genome shotgun (WGS) entry which is preliminary data.</text>
</comment>
<evidence type="ECO:0000256" key="12">
    <source>
        <dbReference type="ARBA" id="ARBA00023187"/>
    </source>
</evidence>
<evidence type="ECO:0000256" key="15">
    <source>
        <dbReference type="RuleBase" id="RU003369"/>
    </source>
</evidence>
<evidence type="ECO:0000256" key="2">
    <source>
        <dbReference type="ARBA" id="ARBA00007927"/>
    </source>
</evidence>
<dbReference type="InterPro" id="IPR001236">
    <property type="entry name" value="Lactate/malate_DH_N"/>
</dbReference>
<dbReference type="EC" id="1.1.1.37" evidence="5 16"/>
<protein>
    <recommendedName>
        <fullName evidence="5 16">Malate dehydrogenase</fullName>
        <ecNumber evidence="5 16">1.1.1.37</ecNumber>
    </recommendedName>
</protein>
<accession>A0ABC8UZ54</accession>
<dbReference type="PROSITE" id="PS00068">
    <property type="entry name" value="MDH"/>
    <property type="match status" value="1"/>
</dbReference>
<comment type="subcellular location">
    <subcellularLocation>
        <location evidence="1">Nucleus</location>
    </subcellularLocation>
</comment>
<proteinExistence type="inferred from homology"/>
<comment type="catalytic activity">
    <reaction evidence="16">
        <text>(S)-malate + NAD(+) = oxaloacetate + NADH + H(+)</text>
        <dbReference type="Rhea" id="RHEA:21432"/>
        <dbReference type="ChEBI" id="CHEBI:15378"/>
        <dbReference type="ChEBI" id="CHEBI:15589"/>
        <dbReference type="ChEBI" id="CHEBI:16452"/>
        <dbReference type="ChEBI" id="CHEBI:57540"/>
        <dbReference type="ChEBI" id="CHEBI:57945"/>
        <dbReference type="EC" id="1.1.1.37"/>
    </reaction>
</comment>
<keyword evidence="11 16" id="KW-0520">NAD</keyword>
<dbReference type="FunFam" id="3.40.50.720:FF:001864">
    <property type="entry name" value="Malate dehydrogenase"/>
    <property type="match status" value="1"/>
</dbReference>
<dbReference type="SUPFAM" id="SSF56327">
    <property type="entry name" value="LDH C-terminal domain-like"/>
    <property type="match status" value="1"/>
</dbReference>
<keyword evidence="9" id="KW-0694">RNA-binding</keyword>